<protein>
    <recommendedName>
        <fullName evidence="4 5">Pyridoxine 5'-phosphate synthase</fullName>
        <shortName evidence="4">PNP synthase</shortName>
        <ecNumber evidence="4 5">2.6.99.2</ecNumber>
    </recommendedName>
</protein>
<keyword evidence="7" id="KW-1185">Reference proteome</keyword>
<feature type="binding site" evidence="4">
    <location>
        <position position="21"/>
    </location>
    <ligand>
        <name>3-amino-2-oxopropyl phosphate</name>
        <dbReference type="ChEBI" id="CHEBI:57279"/>
    </ligand>
</feature>
<evidence type="ECO:0000256" key="5">
    <source>
        <dbReference type="NCBIfam" id="TIGR00559"/>
    </source>
</evidence>
<feature type="binding site" evidence="4">
    <location>
        <position position="118"/>
    </location>
    <ligand>
        <name>1-deoxy-D-xylulose 5-phosphate</name>
        <dbReference type="ChEBI" id="CHEBI:57792"/>
    </ligand>
</feature>
<evidence type="ECO:0000256" key="3">
    <source>
        <dbReference type="ARBA" id="ARBA00023096"/>
    </source>
</evidence>
<dbReference type="Gene3D" id="3.20.20.70">
    <property type="entry name" value="Aldolase class I"/>
    <property type="match status" value="1"/>
</dbReference>
<name>A0ABX2EE25_9BURK</name>
<evidence type="ECO:0000313" key="7">
    <source>
        <dbReference type="Proteomes" id="UP000737171"/>
    </source>
</evidence>
<dbReference type="NCBIfam" id="TIGR00559">
    <property type="entry name" value="pdxJ"/>
    <property type="match status" value="1"/>
</dbReference>
<feature type="binding site" evidence="4">
    <location>
        <position position="32"/>
    </location>
    <ligand>
        <name>3-amino-2-oxopropyl phosphate</name>
        <dbReference type="ChEBI" id="CHEBI:57279"/>
    </ligand>
</feature>
<dbReference type="PANTHER" id="PTHR30456:SF0">
    <property type="entry name" value="PYRIDOXINE 5'-PHOSPHATE SYNTHASE"/>
    <property type="match status" value="1"/>
</dbReference>
<dbReference type="EMBL" id="JABRWJ010000002">
    <property type="protein sequence ID" value="NRF66849.1"/>
    <property type="molecule type" value="Genomic_DNA"/>
</dbReference>
<organism evidence="6 7">
    <name type="scientific">Pseudaquabacterium terrae</name>
    <dbReference type="NCBI Taxonomy" id="2732868"/>
    <lineage>
        <taxon>Bacteria</taxon>
        <taxon>Pseudomonadati</taxon>
        <taxon>Pseudomonadota</taxon>
        <taxon>Betaproteobacteria</taxon>
        <taxon>Burkholderiales</taxon>
        <taxon>Sphaerotilaceae</taxon>
        <taxon>Pseudaquabacterium</taxon>
    </lineage>
</organism>
<comment type="caution">
    <text evidence="6">The sequence shown here is derived from an EMBL/GenBank/DDBJ whole genome shotgun (WGS) entry which is preliminary data.</text>
</comment>
<keyword evidence="1 4" id="KW-0963">Cytoplasm</keyword>
<comment type="subcellular location">
    <subcellularLocation>
        <location evidence="4">Cytoplasm</location>
    </subcellularLocation>
</comment>
<comment type="function">
    <text evidence="4">Catalyzes the complicated ring closure reaction between the two acyclic compounds 1-deoxy-D-xylulose-5-phosphate (DXP) and 3-amino-2-oxopropyl phosphate (1-amino-acetone-3-phosphate or AAP) to form pyridoxine 5'-phosphate (PNP) and inorganic phosphate.</text>
</comment>
<evidence type="ECO:0000256" key="1">
    <source>
        <dbReference type="ARBA" id="ARBA00022490"/>
    </source>
</evidence>
<comment type="similarity">
    <text evidence="4">Belongs to the PNP synthase family.</text>
</comment>
<feature type="site" description="Transition state stabilizer" evidence="4">
    <location>
        <position position="169"/>
    </location>
</feature>
<dbReference type="InterPro" id="IPR013785">
    <property type="entry name" value="Aldolase_TIM"/>
</dbReference>
<feature type="binding site" evidence="4">
    <location>
        <begin position="232"/>
        <end position="233"/>
    </location>
    <ligand>
        <name>3-amino-2-oxopropyl phosphate</name>
        <dbReference type="ChEBI" id="CHEBI:57279"/>
    </ligand>
</feature>
<feature type="binding site" evidence="4">
    <location>
        <position position="59"/>
    </location>
    <ligand>
        <name>1-deoxy-D-xylulose 5-phosphate</name>
        <dbReference type="ChEBI" id="CHEBI:57792"/>
    </ligand>
</feature>
<comment type="caution">
    <text evidence="4">Lacks conserved residue(s) required for the propagation of feature annotation.</text>
</comment>
<keyword evidence="3 4" id="KW-0664">Pyridoxine biosynthesis</keyword>
<proteinExistence type="inferred from homology"/>
<dbReference type="InterPro" id="IPR004569">
    <property type="entry name" value="PyrdxlP_synth_PdxJ"/>
</dbReference>
<feature type="binding site" evidence="4">
    <location>
        <position position="64"/>
    </location>
    <ligand>
        <name>1-deoxy-D-xylulose 5-phosphate</name>
        <dbReference type="ChEBI" id="CHEBI:57792"/>
    </ligand>
</feature>
<accession>A0ABX2EE25</accession>
<dbReference type="HAMAP" id="MF_00279">
    <property type="entry name" value="PdxJ"/>
    <property type="match status" value="1"/>
</dbReference>
<reference evidence="6 7" key="1">
    <citation type="submission" date="2020-05" db="EMBL/GenBank/DDBJ databases">
        <title>Aquincola sp. isolate from soil.</title>
        <authorList>
            <person name="Han J."/>
            <person name="Kim D.-U."/>
        </authorList>
    </citation>
    <scope>NUCLEOTIDE SEQUENCE [LARGE SCALE GENOMIC DNA]</scope>
    <source>
        <strain evidence="6 7">S2</strain>
    </source>
</reference>
<keyword evidence="2 4" id="KW-0808">Transferase</keyword>
<dbReference type="RefSeq" id="WP_173121949.1">
    <property type="nucleotide sequence ID" value="NZ_JABRWJ010000002.1"/>
</dbReference>
<evidence type="ECO:0000256" key="4">
    <source>
        <dbReference type="HAMAP-Rule" id="MF_00279"/>
    </source>
</evidence>
<feature type="active site" description="Proton acceptor" evidence="4">
    <location>
        <position position="57"/>
    </location>
</feature>
<comment type="catalytic activity">
    <reaction evidence="4">
        <text>3-amino-2-oxopropyl phosphate + 1-deoxy-D-xylulose 5-phosphate = pyridoxine 5'-phosphate + phosphate + 2 H2O + H(+)</text>
        <dbReference type="Rhea" id="RHEA:15265"/>
        <dbReference type="ChEBI" id="CHEBI:15377"/>
        <dbReference type="ChEBI" id="CHEBI:15378"/>
        <dbReference type="ChEBI" id="CHEBI:43474"/>
        <dbReference type="ChEBI" id="CHEBI:57279"/>
        <dbReference type="ChEBI" id="CHEBI:57792"/>
        <dbReference type="ChEBI" id="CHEBI:58589"/>
        <dbReference type="EC" id="2.6.99.2"/>
    </reaction>
</comment>
<feature type="binding site" evidence="4">
    <location>
        <position position="210"/>
    </location>
    <ligand>
        <name>3-amino-2-oxopropyl phosphate</name>
        <dbReference type="ChEBI" id="CHEBI:57279"/>
    </ligand>
</feature>
<sequence length="267" mass="28675">MNPLVAPEAGARPHRTALSVNVNKIALLRNTRHLGIPDVVALSRQALEAGAQGITVHPRPDERHIRAHDVGELAALLKQWPEVEYNIEGNPFHNLMGFVREFKPHQVTFVPDDAGQFTSDHGWSFPADLARLQPLVAEAQALGVRVSLFMDPLPEAMAAARATGAERIELYTESYASAHGTPQQAAVLARFAAAADAALAAGLQINAGHDLNRANLADFLRAVPGVLEVSIGHALVADALELGLAETVREYQRCIQRAFAPVAPAAR</sequence>
<comment type="pathway">
    <text evidence="4">Cofactor biosynthesis; pyridoxine 5'-phosphate biosynthesis; pyridoxine 5'-phosphate from D-erythrose 4-phosphate: step 5/5.</text>
</comment>
<dbReference type="PANTHER" id="PTHR30456">
    <property type="entry name" value="PYRIDOXINE 5'-PHOSPHATE SYNTHASE"/>
    <property type="match status" value="1"/>
</dbReference>
<dbReference type="InterPro" id="IPR036130">
    <property type="entry name" value="Pyridoxine-5'_phos_synth"/>
</dbReference>
<dbReference type="NCBIfam" id="NF003626">
    <property type="entry name" value="PRK05265.1-4"/>
    <property type="match status" value="1"/>
</dbReference>
<gene>
    <name evidence="4" type="primary">pdxJ</name>
    <name evidence="6" type="ORF">HLB44_07630</name>
</gene>
<evidence type="ECO:0000313" key="6">
    <source>
        <dbReference type="EMBL" id="NRF66849.1"/>
    </source>
</evidence>
<evidence type="ECO:0000256" key="2">
    <source>
        <dbReference type="ARBA" id="ARBA00022679"/>
    </source>
</evidence>
<dbReference type="Pfam" id="PF03740">
    <property type="entry name" value="PdxJ"/>
    <property type="match status" value="1"/>
</dbReference>
<feature type="active site" description="Proton donor" evidence="4">
    <location>
        <position position="209"/>
    </location>
</feature>
<comment type="subunit">
    <text evidence="4">Homooctamer; tetramer of dimers.</text>
</comment>
<dbReference type="Proteomes" id="UP000737171">
    <property type="component" value="Unassembled WGS sequence"/>
</dbReference>
<dbReference type="SUPFAM" id="SSF63892">
    <property type="entry name" value="Pyridoxine 5'-phosphate synthase"/>
    <property type="match status" value="1"/>
</dbReference>
<dbReference type="GO" id="GO:0033856">
    <property type="term" value="F:pyridoxine 5'-phosphate synthase activity"/>
    <property type="evidence" value="ECO:0007669"/>
    <property type="project" value="UniProtKB-EC"/>
</dbReference>
<dbReference type="EC" id="2.6.99.2" evidence="4 5"/>
<feature type="active site" description="Proton acceptor" evidence="4">
    <location>
        <position position="88"/>
    </location>
</feature>